<organism evidence="1 2">
    <name type="scientific">Hypoxylon rubiginosum</name>
    <dbReference type="NCBI Taxonomy" id="110542"/>
    <lineage>
        <taxon>Eukaryota</taxon>
        <taxon>Fungi</taxon>
        <taxon>Dikarya</taxon>
        <taxon>Ascomycota</taxon>
        <taxon>Pezizomycotina</taxon>
        <taxon>Sordariomycetes</taxon>
        <taxon>Xylariomycetidae</taxon>
        <taxon>Xylariales</taxon>
        <taxon>Hypoxylaceae</taxon>
        <taxon>Hypoxylon</taxon>
    </lineage>
</organism>
<keyword evidence="2" id="KW-1185">Reference proteome</keyword>
<protein>
    <submittedName>
        <fullName evidence="1">Uncharacterized protein</fullName>
    </submittedName>
</protein>
<accession>A0ACC0DCB7</accession>
<proteinExistence type="predicted"/>
<dbReference type="EMBL" id="MU394292">
    <property type="protein sequence ID" value="KAI6090239.1"/>
    <property type="molecule type" value="Genomic_DNA"/>
</dbReference>
<evidence type="ECO:0000313" key="1">
    <source>
        <dbReference type="EMBL" id="KAI6090239.1"/>
    </source>
</evidence>
<sequence>MSDPAGENTADQASVDTQLSELSIQDRGSPSGASGGSTSNVIGRMATKITGQDHRLPCISLRTYGERDNFVGRESELETIDRYLLPNASDQSDHGLRCFAICGIGGVGKTELAMEYACSRQHFFDAIFWLRADDEKILAADIADITSQLGLNRDNTDVAAGRDAALGWLSKPTKKNGLPDTPENTANWLLIYDNADKLVALDGNWPHFGKGSVLITSKDTSAKHSRYAQNGIDLSPLPDKESQALIQRLAHESVTPSEAEALSLISKKLDGLPLAINHVSAFIRKAGVSYSMFLEYYDRNGLDKILEGQDVHTSVTIWVLDRLSGHGKAFVWVLSLLDPDDIPEDLLIDGSRNLKSRNRPFYHSGREEYLEARTELLSSSLIKHNQEQGTLSIHRIVQDLARSSMDEDALIYAFDKAANLVITAWPFQSMKEHHSIARFKKCEQIFPSVLRLKDGLKQFFETSPHFPFNIGVARLFNDVGWYMFERGLPEETKPFCEFSLDIGQRLAGARGSEETTAAIRESHSFLGIALVETNEHDLSMVHKQKWLDMLLTRPSGSGNVLKDYELGYAYNEIGVAYGNENRLEDAVGAFKRSIEIFQGLGDYEDTMLGWPQPNLGFIYWMQGKLEEAEQALVEILDIHAASWGVDDTKSFKTGKILYGMGNVLEAQGRYDESLNFHRRCFEQFKQVLGLKHHRVGDIYHKLAGHSIRRGAYQEALDYLDSALSIFTSRPYLVNEQARSLYKKGRLLKALGRQDLAKGILEEAYRLRRKLKPSDLRPSMELRESDFDELVAFWSR</sequence>
<name>A0ACC0DCB7_9PEZI</name>
<comment type="caution">
    <text evidence="1">The sequence shown here is derived from an EMBL/GenBank/DDBJ whole genome shotgun (WGS) entry which is preliminary data.</text>
</comment>
<reference evidence="1 2" key="1">
    <citation type="journal article" date="2022" name="New Phytol.">
        <title>Ecological generalism drives hyperdiversity of secondary metabolite gene clusters in xylarialean endophytes.</title>
        <authorList>
            <person name="Franco M.E.E."/>
            <person name="Wisecaver J.H."/>
            <person name="Arnold A.E."/>
            <person name="Ju Y.M."/>
            <person name="Slot J.C."/>
            <person name="Ahrendt S."/>
            <person name="Moore L.P."/>
            <person name="Eastman K.E."/>
            <person name="Scott K."/>
            <person name="Konkel Z."/>
            <person name="Mondo S.J."/>
            <person name="Kuo A."/>
            <person name="Hayes R.D."/>
            <person name="Haridas S."/>
            <person name="Andreopoulos B."/>
            <person name="Riley R."/>
            <person name="LaButti K."/>
            <person name="Pangilinan J."/>
            <person name="Lipzen A."/>
            <person name="Amirebrahimi M."/>
            <person name="Yan J."/>
            <person name="Adam C."/>
            <person name="Keymanesh K."/>
            <person name="Ng V."/>
            <person name="Louie K."/>
            <person name="Northen T."/>
            <person name="Drula E."/>
            <person name="Henrissat B."/>
            <person name="Hsieh H.M."/>
            <person name="Youens-Clark K."/>
            <person name="Lutzoni F."/>
            <person name="Miadlikowska J."/>
            <person name="Eastwood D.C."/>
            <person name="Hamelin R.C."/>
            <person name="Grigoriev I.V."/>
            <person name="U'Ren J.M."/>
        </authorList>
    </citation>
    <scope>NUCLEOTIDE SEQUENCE [LARGE SCALE GENOMIC DNA]</scope>
    <source>
        <strain evidence="1 2">ER1909</strain>
    </source>
</reference>
<dbReference type="Proteomes" id="UP001497680">
    <property type="component" value="Unassembled WGS sequence"/>
</dbReference>
<gene>
    <name evidence="1" type="ORF">F4821DRAFT_38849</name>
</gene>
<evidence type="ECO:0000313" key="2">
    <source>
        <dbReference type="Proteomes" id="UP001497680"/>
    </source>
</evidence>